<dbReference type="STRING" id="266779.Meso_1508"/>
<dbReference type="KEGG" id="mes:Meso_1508"/>
<evidence type="ECO:0000259" key="1">
    <source>
        <dbReference type="Pfam" id="PF01182"/>
    </source>
</evidence>
<accession>Q11I71</accession>
<name>Q11I71_CHESB</name>
<dbReference type="InterPro" id="IPR004547">
    <property type="entry name" value="Glucosamine6P_isomerase"/>
</dbReference>
<dbReference type="GO" id="GO:0006044">
    <property type="term" value="P:N-acetylglucosamine metabolic process"/>
    <property type="evidence" value="ECO:0007669"/>
    <property type="project" value="InterPro"/>
</dbReference>
<dbReference type="eggNOG" id="COG0363">
    <property type="taxonomic scope" value="Bacteria"/>
</dbReference>
<dbReference type="InterPro" id="IPR006148">
    <property type="entry name" value="Glc/Gal-6P_isomerase"/>
</dbReference>
<dbReference type="HOGENOM" id="CLU_049611_1_1_5"/>
<evidence type="ECO:0000313" key="2">
    <source>
        <dbReference type="EMBL" id="ABG62904.1"/>
    </source>
</evidence>
<organism evidence="2">
    <name type="scientific">Chelativorans sp. (strain BNC1)</name>
    <dbReference type="NCBI Taxonomy" id="266779"/>
    <lineage>
        <taxon>Bacteria</taxon>
        <taxon>Pseudomonadati</taxon>
        <taxon>Pseudomonadota</taxon>
        <taxon>Alphaproteobacteria</taxon>
        <taxon>Hyphomicrobiales</taxon>
        <taxon>Phyllobacteriaceae</taxon>
        <taxon>Chelativorans</taxon>
    </lineage>
</organism>
<dbReference type="CDD" id="cd01399">
    <property type="entry name" value="GlcN6P_deaminase"/>
    <property type="match status" value="1"/>
</dbReference>
<reference evidence="2" key="1">
    <citation type="submission" date="2006-06" db="EMBL/GenBank/DDBJ databases">
        <title>Complete sequence of chromosome of Chelativorans sp. BNC1.</title>
        <authorList>
            <consortium name="US DOE Joint Genome Institute"/>
            <person name="Copeland A."/>
            <person name="Lucas S."/>
            <person name="Lapidus A."/>
            <person name="Barry K."/>
            <person name="Detter J.C."/>
            <person name="Glavina del Rio T."/>
            <person name="Hammon N."/>
            <person name="Israni S."/>
            <person name="Dalin E."/>
            <person name="Tice H."/>
            <person name="Pitluck S."/>
            <person name="Chertkov O."/>
            <person name="Brettin T."/>
            <person name="Bruce D."/>
            <person name="Han C."/>
            <person name="Tapia R."/>
            <person name="Gilna P."/>
            <person name="Schmutz J."/>
            <person name="Larimer F."/>
            <person name="Land M."/>
            <person name="Hauser L."/>
            <person name="Kyrpides N."/>
            <person name="Mikhailova N."/>
            <person name="Richardson P."/>
        </authorList>
    </citation>
    <scope>NUCLEOTIDE SEQUENCE</scope>
    <source>
        <strain evidence="2">BNC1</strain>
    </source>
</reference>
<dbReference type="GO" id="GO:0016853">
    <property type="term" value="F:isomerase activity"/>
    <property type="evidence" value="ECO:0007669"/>
    <property type="project" value="UniProtKB-KW"/>
</dbReference>
<dbReference type="GO" id="GO:0005975">
    <property type="term" value="P:carbohydrate metabolic process"/>
    <property type="evidence" value="ECO:0007669"/>
    <property type="project" value="InterPro"/>
</dbReference>
<dbReference type="InterPro" id="IPR037171">
    <property type="entry name" value="NagB/RpiA_transferase-like"/>
</dbReference>
<dbReference type="InterPro" id="IPR018321">
    <property type="entry name" value="Glucosamine6P_isomerase_CS"/>
</dbReference>
<dbReference type="PANTHER" id="PTHR42892:SF1">
    <property type="entry name" value="GLUCOSAMINE-6-PHOSPHATE ISOMERASE"/>
    <property type="match status" value="1"/>
</dbReference>
<dbReference type="SUPFAM" id="SSF100950">
    <property type="entry name" value="NagB/RpiA/CoA transferase-like"/>
    <property type="match status" value="1"/>
</dbReference>
<dbReference type="PANTHER" id="PTHR42892">
    <property type="entry name" value="GLUCOSAMINE-6-PHOSPHATE DEAMINASE-LIKE PROTEIN BT_0258-RELATED"/>
    <property type="match status" value="1"/>
</dbReference>
<dbReference type="Gene3D" id="3.40.50.1360">
    <property type="match status" value="1"/>
</dbReference>
<gene>
    <name evidence="2" type="ordered locus">Meso_1508</name>
</gene>
<dbReference type="GO" id="GO:0004342">
    <property type="term" value="F:glucosamine-6-phosphate deaminase activity"/>
    <property type="evidence" value="ECO:0007669"/>
    <property type="project" value="InterPro"/>
</dbReference>
<dbReference type="EMBL" id="CP000390">
    <property type="protein sequence ID" value="ABG62904.1"/>
    <property type="molecule type" value="Genomic_DNA"/>
</dbReference>
<keyword evidence="2" id="KW-0413">Isomerase</keyword>
<sequence length="252" mass="27362">MTAQLLAKAENTRAVEIIRFNTAAQAERAAAAVLRRHITQTANSVLGLATGRTMLPVYAWLRQWHREGELSFAQSTSFNLDEYCGLASDDPSSFVSYMRRNLFDHVDMAKGRFHFPDQTHPEAFDARIRDSGGIGLQLLGIGRNGHIGFNEPGADRKSRTHIVTLSESTRKANAGDFPAGTPVPKQAVTMGIATILEAERIVLLATGSGKADILRRAFQGPVGSDCPASYLQLHNHVTVICDSAAAAHLEEP</sequence>
<dbReference type="OrthoDB" id="9791139at2"/>
<protein>
    <submittedName>
        <fullName evidence="2">Glucosamine-6-phosphate isomerase</fullName>
    </submittedName>
</protein>
<feature type="domain" description="Glucosamine/galactosamine-6-phosphate isomerase" evidence="1">
    <location>
        <begin position="23"/>
        <end position="236"/>
    </location>
</feature>
<dbReference type="PROSITE" id="PS01161">
    <property type="entry name" value="GLC_GALNAC_ISOMERASE"/>
    <property type="match status" value="1"/>
</dbReference>
<dbReference type="AlphaFoldDB" id="Q11I71"/>
<dbReference type="InterPro" id="IPR052960">
    <property type="entry name" value="GlcN6P_deaminase-like"/>
</dbReference>
<proteinExistence type="predicted"/>
<dbReference type="Pfam" id="PF01182">
    <property type="entry name" value="Glucosamine_iso"/>
    <property type="match status" value="1"/>
</dbReference>